<evidence type="ECO:0000313" key="6">
    <source>
        <dbReference type="Proteomes" id="UP001327560"/>
    </source>
</evidence>
<feature type="region of interest" description="Disordered" evidence="3">
    <location>
        <begin position="1"/>
        <end position="40"/>
    </location>
</feature>
<organism evidence="5 6">
    <name type="scientific">Canna indica</name>
    <name type="common">Indian-shot</name>
    <dbReference type="NCBI Taxonomy" id="4628"/>
    <lineage>
        <taxon>Eukaryota</taxon>
        <taxon>Viridiplantae</taxon>
        <taxon>Streptophyta</taxon>
        <taxon>Embryophyta</taxon>
        <taxon>Tracheophyta</taxon>
        <taxon>Spermatophyta</taxon>
        <taxon>Magnoliopsida</taxon>
        <taxon>Liliopsida</taxon>
        <taxon>Zingiberales</taxon>
        <taxon>Cannaceae</taxon>
        <taxon>Canna</taxon>
    </lineage>
</organism>
<dbReference type="Proteomes" id="UP001327560">
    <property type="component" value="Chromosome 9"/>
</dbReference>
<name>A0AAQ3QS35_9LILI</name>
<gene>
    <name evidence="5" type="ORF">Cni_G27322</name>
</gene>
<evidence type="ECO:0000313" key="5">
    <source>
        <dbReference type="EMBL" id="WOL18525.1"/>
    </source>
</evidence>
<keyword evidence="6" id="KW-1185">Reference proteome</keyword>
<evidence type="ECO:0000256" key="3">
    <source>
        <dbReference type="SAM" id="MobiDB-lite"/>
    </source>
</evidence>
<feature type="transmembrane region" description="Helical" evidence="4">
    <location>
        <begin position="85"/>
        <end position="106"/>
    </location>
</feature>
<evidence type="ECO:0008006" key="7">
    <source>
        <dbReference type="Google" id="ProtNLM"/>
    </source>
</evidence>
<comment type="subcellular location">
    <subcellularLocation>
        <location evidence="1">Membrane</location>
    </subcellularLocation>
</comment>
<evidence type="ECO:0000256" key="4">
    <source>
        <dbReference type="SAM" id="Phobius"/>
    </source>
</evidence>
<dbReference type="GO" id="GO:0098542">
    <property type="term" value="P:defense response to other organism"/>
    <property type="evidence" value="ECO:0007669"/>
    <property type="project" value="InterPro"/>
</dbReference>
<accession>A0AAQ3QS35</accession>
<evidence type="ECO:0000256" key="2">
    <source>
        <dbReference type="ARBA" id="ARBA00023136"/>
    </source>
</evidence>
<proteinExistence type="predicted"/>
<feature type="compositionally biased region" description="Pro residues" evidence="3">
    <location>
        <begin position="16"/>
        <end position="31"/>
    </location>
</feature>
<dbReference type="EMBL" id="CP136898">
    <property type="protein sequence ID" value="WOL18525.1"/>
    <property type="molecule type" value="Genomic_DNA"/>
</dbReference>
<reference evidence="5 6" key="1">
    <citation type="submission" date="2023-10" db="EMBL/GenBank/DDBJ databases">
        <title>Chromosome-scale genome assembly provides insights into flower coloration mechanisms of Canna indica.</title>
        <authorList>
            <person name="Li C."/>
        </authorList>
    </citation>
    <scope>NUCLEOTIDE SEQUENCE [LARGE SCALE GENOMIC DNA]</scope>
    <source>
        <tissue evidence="5">Flower</tissue>
    </source>
</reference>
<dbReference type="AlphaFoldDB" id="A0AAQ3QS35"/>
<protein>
    <recommendedName>
        <fullName evidence="7">Late embryogenesis abundant protein LEA-2 subgroup domain-containing protein</fullName>
    </recommendedName>
</protein>
<keyword evidence="2 4" id="KW-0472">Membrane</keyword>
<keyword evidence="4" id="KW-1133">Transmembrane helix</keyword>
<evidence type="ECO:0000256" key="1">
    <source>
        <dbReference type="ARBA" id="ARBA00004370"/>
    </source>
</evidence>
<sequence length="270" mass="29448">MAERAPPTDTAVAYPPAIPVAPADSPPPAADPTPSTEPHFGTYVVQVPKEQVYRVPPPENARLVEEYRNRKNDQRCSPCLRCCKWLLITAFVVLVVLVLIAVVFYVSARPGVPAFTVEHLAVRNHSKAAAKGLERPKLDYDFMLSVENPSRRMGYSYEAGGQAAVVVGEGARIAAGTTPALRQGSRNTTSFRLVVRGLNTLLPKEIERSMKGSKDAVALELRVETTARPRAGGMELWAMSVKVACGVRVRDLGKDEARILSQDCSTKLRL</sequence>
<dbReference type="GO" id="GO:0005886">
    <property type="term" value="C:plasma membrane"/>
    <property type="evidence" value="ECO:0007669"/>
    <property type="project" value="TreeGrafter"/>
</dbReference>
<keyword evidence="4" id="KW-0812">Transmembrane</keyword>
<dbReference type="InterPro" id="IPR044839">
    <property type="entry name" value="NDR1-like"/>
</dbReference>
<dbReference type="PANTHER" id="PTHR31234:SF68">
    <property type="entry name" value="EXPRESSED PROTEIN"/>
    <property type="match status" value="1"/>
</dbReference>
<dbReference type="PANTHER" id="PTHR31234">
    <property type="entry name" value="LATE EMBRYOGENESIS ABUNDANT (LEA) HYDROXYPROLINE-RICH GLYCOPROTEIN FAMILY"/>
    <property type="match status" value="1"/>
</dbReference>